<dbReference type="GO" id="GO:0016020">
    <property type="term" value="C:membrane"/>
    <property type="evidence" value="ECO:0007669"/>
    <property type="project" value="InterPro"/>
</dbReference>
<proteinExistence type="predicted"/>
<organism evidence="2">
    <name type="scientific">Thermosporothrix sp. COM3</name>
    <dbReference type="NCBI Taxonomy" id="2490863"/>
    <lineage>
        <taxon>Bacteria</taxon>
        <taxon>Bacillati</taxon>
        <taxon>Chloroflexota</taxon>
        <taxon>Ktedonobacteria</taxon>
        <taxon>Ktedonobacterales</taxon>
        <taxon>Thermosporotrichaceae</taxon>
        <taxon>Thermosporothrix</taxon>
    </lineage>
</organism>
<evidence type="ECO:0000313" key="2">
    <source>
        <dbReference type="EMBL" id="BBH88109.1"/>
    </source>
</evidence>
<name>A0A455SM82_9CHLR</name>
<dbReference type="CDD" id="cd22656">
    <property type="entry name" value="ClyA_Cry6Aa-like"/>
    <property type="match status" value="1"/>
</dbReference>
<dbReference type="InterPro" id="IPR008414">
    <property type="entry name" value="HBL"/>
</dbReference>
<accession>A0A455SM82</accession>
<dbReference type="Pfam" id="PF05791">
    <property type="entry name" value="Bacillus_HBL"/>
    <property type="match status" value="1"/>
</dbReference>
<dbReference type="EMBL" id="AP019376">
    <property type="protein sequence ID" value="BBH88109.1"/>
    <property type="molecule type" value="Genomic_DNA"/>
</dbReference>
<feature type="coiled-coil region" evidence="1">
    <location>
        <begin position="171"/>
        <end position="262"/>
    </location>
</feature>
<gene>
    <name evidence="2" type="ORF">KTC_28600</name>
</gene>
<evidence type="ECO:0000256" key="1">
    <source>
        <dbReference type="SAM" id="Coils"/>
    </source>
</evidence>
<sequence length="365" mass="42063">MTLTQTKVILGPTVEALPLQESKLPNLLTYVYEGMKLPNTPESLASFMKTTKNEILYYHSSLLYDFKAIREHCEDFGGKDRTYEKSVNVAKDIVAYSEKAKKSYNEVLQLIDEWRKEPSKEQEKKQKVKDILEARKKESQKYQRDVEAVYKGVHAFLDITQKDQKALESDESHYNQKLMKENKKLADLNEEVKKLQKEIEEKNQAVLEKVKPSFWQALRFVGVGGLGVYAYTQEVKDAIAKLSEAKEKLKKAQDEQDKYFRALTLSRMIVATVTHAQNNLRKALPELQKMIGIWSTLSKDFDTLLSKLNSRGMQEISQILTKLAVQSAIRQWEALKDKAEKYYKNAYSHGATWYSTIDDLLKAVG</sequence>
<reference evidence="2" key="1">
    <citation type="submission" date="2018-12" db="EMBL/GenBank/DDBJ databases">
        <title>Novel natural products biosynthetic potential of the class Ktedonobacteria.</title>
        <authorList>
            <person name="Zheng Y."/>
            <person name="Saitou A."/>
            <person name="Wang C.M."/>
            <person name="Toyoda A."/>
            <person name="Minakuchi Y."/>
            <person name="Sekiguchi Y."/>
            <person name="Ueda K."/>
            <person name="Takano H."/>
            <person name="Sakai Y."/>
            <person name="Yokota A."/>
            <person name="Yabe S."/>
        </authorList>
    </citation>
    <scope>NUCLEOTIDE SEQUENCE</scope>
    <source>
        <strain evidence="2">COM3</strain>
    </source>
</reference>
<dbReference type="SUPFAM" id="SSF58100">
    <property type="entry name" value="Bacterial hemolysins"/>
    <property type="match status" value="1"/>
</dbReference>
<dbReference type="Gene3D" id="1.20.1170.10">
    <property type="match status" value="1"/>
</dbReference>
<dbReference type="AlphaFoldDB" id="A0A455SM82"/>
<protein>
    <submittedName>
        <fullName evidence="2">Uncharacterized protein</fullName>
    </submittedName>
</protein>
<keyword evidence="1" id="KW-0175">Coiled coil</keyword>